<dbReference type="PANTHER" id="PTHR30126">
    <property type="entry name" value="HTH-TYPE TRANSCRIPTIONAL REGULATOR"/>
    <property type="match status" value="1"/>
</dbReference>
<dbReference type="RefSeq" id="WP_253875450.1">
    <property type="nucleotide sequence ID" value="NZ_BAABHM010000002.1"/>
</dbReference>
<dbReference type="PROSITE" id="PS50931">
    <property type="entry name" value="HTH_LYSR"/>
    <property type="match status" value="1"/>
</dbReference>
<dbReference type="InterPro" id="IPR000847">
    <property type="entry name" value="LysR_HTH_N"/>
</dbReference>
<dbReference type="EMBL" id="BAABHM010000002">
    <property type="protein sequence ID" value="GAA4687180.1"/>
    <property type="molecule type" value="Genomic_DNA"/>
</dbReference>
<dbReference type="Proteomes" id="UP001500843">
    <property type="component" value="Unassembled WGS sequence"/>
</dbReference>
<evidence type="ECO:0000256" key="4">
    <source>
        <dbReference type="ARBA" id="ARBA00023163"/>
    </source>
</evidence>
<dbReference type="Pfam" id="PF00126">
    <property type="entry name" value="HTH_1"/>
    <property type="match status" value="1"/>
</dbReference>
<protein>
    <submittedName>
        <fullName evidence="6">LysR family transcriptional regulator</fullName>
    </submittedName>
</protein>
<evidence type="ECO:0000256" key="2">
    <source>
        <dbReference type="ARBA" id="ARBA00023015"/>
    </source>
</evidence>
<dbReference type="PRINTS" id="PR00039">
    <property type="entry name" value="HTHLYSR"/>
</dbReference>
<dbReference type="SUPFAM" id="SSF46785">
    <property type="entry name" value="Winged helix' DNA-binding domain"/>
    <property type="match status" value="1"/>
</dbReference>
<evidence type="ECO:0000256" key="3">
    <source>
        <dbReference type="ARBA" id="ARBA00023125"/>
    </source>
</evidence>
<evidence type="ECO:0000259" key="5">
    <source>
        <dbReference type="PROSITE" id="PS50931"/>
    </source>
</evidence>
<dbReference type="Gene3D" id="1.10.10.10">
    <property type="entry name" value="Winged helix-like DNA-binding domain superfamily/Winged helix DNA-binding domain"/>
    <property type="match status" value="1"/>
</dbReference>
<name>A0ABP8WD18_9MICO</name>
<comment type="caution">
    <text evidence="6">The sequence shown here is derived from an EMBL/GenBank/DDBJ whole genome shotgun (WGS) entry which is preliminary data.</text>
</comment>
<feature type="domain" description="HTH lysR-type" evidence="5">
    <location>
        <begin position="1"/>
        <end position="58"/>
    </location>
</feature>
<dbReference type="InterPro" id="IPR036388">
    <property type="entry name" value="WH-like_DNA-bd_sf"/>
</dbReference>
<evidence type="ECO:0000313" key="6">
    <source>
        <dbReference type="EMBL" id="GAA4687180.1"/>
    </source>
</evidence>
<proteinExistence type="inferred from homology"/>
<keyword evidence="2" id="KW-0805">Transcription regulation</keyword>
<evidence type="ECO:0000256" key="1">
    <source>
        <dbReference type="ARBA" id="ARBA00009437"/>
    </source>
</evidence>
<comment type="similarity">
    <text evidence="1">Belongs to the LysR transcriptional regulatory family.</text>
</comment>
<sequence length="296" mass="31274">MDLPSLRLLSAIAEVGSITAASRTLGITQQAASTRMRRLERQLGVTLLVRGPRGSSLTLDGTMAAQWAAETVEAADRFDAGVAALRVAEHAKPLAIAASLTVAEYLLPRWLMTLRGRDHAEHAVSVTATNSTHAIELVTDRSHQLGFVETPTEIPGLLTTTVAKDELVVVVAPQHPWARRRGVSAAELARTPLVTREKGSGTRLSAEQILADAGHEIPDPLAELPTTAAVRTAVASGAAPAVLSILAVRDDLTAGRLVRVPVKGLRFVRELRAIRSPGGAPLPQLESLLSIAARNG</sequence>
<dbReference type="Gene3D" id="3.40.190.10">
    <property type="entry name" value="Periplasmic binding protein-like II"/>
    <property type="match status" value="2"/>
</dbReference>
<keyword evidence="4" id="KW-0804">Transcription</keyword>
<dbReference type="PANTHER" id="PTHR30126:SF39">
    <property type="entry name" value="HTH-TYPE TRANSCRIPTIONAL REGULATOR CYSL"/>
    <property type="match status" value="1"/>
</dbReference>
<dbReference type="InterPro" id="IPR005119">
    <property type="entry name" value="LysR_subst-bd"/>
</dbReference>
<reference evidence="7" key="1">
    <citation type="journal article" date="2019" name="Int. J. Syst. Evol. Microbiol.">
        <title>The Global Catalogue of Microorganisms (GCM) 10K type strain sequencing project: providing services to taxonomists for standard genome sequencing and annotation.</title>
        <authorList>
            <consortium name="The Broad Institute Genomics Platform"/>
            <consortium name="The Broad Institute Genome Sequencing Center for Infectious Disease"/>
            <person name="Wu L."/>
            <person name="Ma J."/>
        </authorList>
    </citation>
    <scope>NUCLEOTIDE SEQUENCE [LARGE SCALE GENOMIC DNA]</scope>
    <source>
        <strain evidence="7">JCM 17975</strain>
    </source>
</reference>
<accession>A0ABP8WD18</accession>
<keyword evidence="3" id="KW-0238">DNA-binding</keyword>
<evidence type="ECO:0000313" key="7">
    <source>
        <dbReference type="Proteomes" id="UP001500843"/>
    </source>
</evidence>
<keyword evidence="7" id="KW-1185">Reference proteome</keyword>
<dbReference type="Pfam" id="PF03466">
    <property type="entry name" value="LysR_substrate"/>
    <property type="match status" value="1"/>
</dbReference>
<dbReference type="SUPFAM" id="SSF53850">
    <property type="entry name" value="Periplasmic binding protein-like II"/>
    <property type="match status" value="1"/>
</dbReference>
<gene>
    <name evidence="6" type="ORF">GCM10023198_01900</name>
</gene>
<dbReference type="InterPro" id="IPR036390">
    <property type="entry name" value="WH_DNA-bd_sf"/>
</dbReference>
<organism evidence="6 7">
    <name type="scientific">Promicromonospora umidemergens</name>
    <dbReference type="NCBI Taxonomy" id="629679"/>
    <lineage>
        <taxon>Bacteria</taxon>
        <taxon>Bacillati</taxon>
        <taxon>Actinomycetota</taxon>
        <taxon>Actinomycetes</taxon>
        <taxon>Micrococcales</taxon>
        <taxon>Promicromonosporaceae</taxon>
        <taxon>Promicromonospora</taxon>
    </lineage>
</organism>